<accession>A0ABX8SA20</accession>
<keyword evidence="3" id="KW-1185">Reference proteome</keyword>
<dbReference type="PANTHER" id="PTHR31435:SF9">
    <property type="entry name" value="PROTEIN NATD1"/>
    <property type="match status" value="1"/>
</dbReference>
<dbReference type="PROSITE" id="PS51729">
    <property type="entry name" value="GNAT_YJDJ"/>
    <property type="match status" value="1"/>
</dbReference>
<proteinExistence type="predicted"/>
<feature type="domain" description="N-acetyltransferase" evidence="1">
    <location>
        <begin position="6"/>
        <end position="92"/>
    </location>
</feature>
<dbReference type="CDD" id="cd04301">
    <property type="entry name" value="NAT_SF"/>
    <property type="match status" value="1"/>
</dbReference>
<protein>
    <submittedName>
        <fullName evidence="2">N-acetyltransferase</fullName>
    </submittedName>
</protein>
<name>A0ABX8SA20_9ACTN</name>
<sequence length="92" mass="10399">MSTSIEHNPAQHRFEIHVDGELGGFAQYAEHDRTRDFNHTVTYPQFRGQGLAEQVVRYALDSSRTDGYTIVATCPYVVKFIAEHPEYAEPAG</sequence>
<dbReference type="InterPro" id="IPR016181">
    <property type="entry name" value="Acyl_CoA_acyltransferase"/>
</dbReference>
<dbReference type="SUPFAM" id="SSF55729">
    <property type="entry name" value="Acyl-CoA N-acyltransferases (Nat)"/>
    <property type="match status" value="1"/>
</dbReference>
<dbReference type="RefSeq" id="WP_066468438.1">
    <property type="nucleotide sequence ID" value="NZ_CBCRUZ010000004.1"/>
</dbReference>
<evidence type="ECO:0000259" key="1">
    <source>
        <dbReference type="PROSITE" id="PS51729"/>
    </source>
</evidence>
<dbReference type="Pfam" id="PF14542">
    <property type="entry name" value="Acetyltransf_CG"/>
    <property type="match status" value="1"/>
</dbReference>
<organism evidence="2 3">
    <name type="scientific">Skermania pinensis</name>
    <dbReference type="NCBI Taxonomy" id="39122"/>
    <lineage>
        <taxon>Bacteria</taxon>
        <taxon>Bacillati</taxon>
        <taxon>Actinomycetota</taxon>
        <taxon>Actinomycetes</taxon>
        <taxon>Mycobacteriales</taxon>
        <taxon>Gordoniaceae</taxon>
        <taxon>Skermania</taxon>
    </lineage>
</organism>
<dbReference type="PANTHER" id="PTHR31435">
    <property type="entry name" value="PROTEIN NATD1"/>
    <property type="match status" value="1"/>
</dbReference>
<evidence type="ECO:0000313" key="3">
    <source>
        <dbReference type="Proteomes" id="UP000887023"/>
    </source>
</evidence>
<gene>
    <name evidence="2" type="ORF">KV203_04725</name>
</gene>
<dbReference type="InterPro" id="IPR031165">
    <property type="entry name" value="GNAT_YJDJ"/>
</dbReference>
<dbReference type="Proteomes" id="UP000887023">
    <property type="component" value="Chromosome"/>
</dbReference>
<dbReference type="EMBL" id="CP079105">
    <property type="protein sequence ID" value="QXQ14709.1"/>
    <property type="molecule type" value="Genomic_DNA"/>
</dbReference>
<dbReference type="Gene3D" id="3.40.630.30">
    <property type="match status" value="1"/>
</dbReference>
<reference evidence="2" key="1">
    <citation type="submission" date="2021-07" db="EMBL/GenBank/DDBJ databases">
        <title>Candidatus Kaistella beijingensis sp. nov. isolated from a municipal wastewater treatment plant is involved in sludge foaming.</title>
        <authorList>
            <person name="Song Y."/>
            <person name="Liu S.-J."/>
        </authorList>
    </citation>
    <scope>NUCLEOTIDE SEQUENCE</scope>
    <source>
        <strain evidence="2">DSM 43998</strain>
    </source>
</reference>
<dbReference type="InterPro" id="IPR045057">
    <property type="entry name" value="Gcn5-rel_NAT"/>
</dbReference>
<evidence type="ECO:0000313" key="2">
    <source>
        <dbReference type="EMBL" id="QXQ14709.1"/>
    </source>
</evidence>